<dbReference type="InterPro" id="IPR029045">
    <property type="entry name" value="ClpP/crotonase-like_dom_sf"/>
</dbReference>
<dbReference type="AlphaFoldDB" id="A0A3A1YNB9"/>
<dbReference type="GO" id="GO:0006635">
    <property type="term" value="P:fatty acid beta-oxidation"/>
    <property type="evidence" value="ECO:0007669"/>
    <property type="project" value="TreeGrafter"/>
</dbReference>
<proteinExistence type="predicted"/>
<evidence type="ECO:0000313" key="2">
    <source>
        <dbReference type="Proteomes" id="UP000266206"/>
    </source>
</evidence>
<dbReference type="InterPro" id="IPR001753">
    <property type="entry name" value="Enoyl-CoA_hydra/iso"/>
</dbReference>
<dbReference type="Proteomes" id="UP000266206">
    <property type="component" value="Unassembled WGS sequence"/>
</dbReference>
<dbReference type="RefSeq" id="WP_119516803.1">
    <property type="nucleotide sequence ID" value="NZ_NQYH01000014.1"/>
</dbReference>
<dbReference type="CDD" id="cd06558">
    <property type="entry name" value="crotonase-like"/>
    <property type="match status" value="1"/>
</dbReference>
<protein>
    <recommendedName>
        <fullName evidence="3">Enoyl-CoA hydratase</fullName>
    </recommendedName>
</protein>
<comment type="caution">
    <text evidence="1">The sequence shown here is derived from an EMBL/GenBank/DDBJ whole genome shotgun (WGS) entry which is preliminary data.</text>
</comment>
<dbReference type="PANTHER" id="PTHR11941:SF54">
    <property type="entry name" value="ENOYL-COA HYDRATASE, MITOCHONDRIAL"/>
    <property type="match status" value="1"/>
</dbReference>
<dbReference type="GO" id="GO:0003824">
    <property type="term" value="F:catalytic activity"/>
    <property type="evidence" value="ECO:0007669"/>
    <property type="project" value="UniProtKB-ARBA"/>
</dbReference>
<sequence>MVKISVGASADNNVSAAHIRELLEQFNEAQQCHEPICFVPKNAGRFFCSGFDLAELIKLPEQQVADTFESFLLLTRAVFHSPSRVGVLAEGHAVGVGAMLALAADRCVMQQQAKLRFPEVLLGLGLFPDIVDLIRYRTVPAKAELLLCDAVGMEAERACQLGLISGYHNDRTEMAEGAFELSTVAPYEATAHMKQLCRQGFLQSPIGPQLDGFMHMWTQSATQKRLRQFVEKTASG</sequence>
<dbReference type="Pfam" id="PF00378">
    <property type="entry name" value="ECH_1"/>
    <property type="match status" value="1"/>
</dbReference>
<dbReference type="PANTHER" id="PTHR11941">
    <property type="entry name" value="ENOYL-COA HYDRATASE-RELATED"/>
    <property type="match status" value="1"/>
</dbReference>
<gene>
    <name evidence="1" type="ORF">CJP73_13665</name>
</gene>
<dbReference type="Gene3D" id="3.90.226.10">
    <property type="entry name" value="2-enoyl-CoA Hydratase, Chain A, domain 1"/>
    <property type="match status" value="1"/>
</dbReference>
<accession>A0A3A1YNB9</accession>
<evidence type="ECO:0008006" key="3">
    <source>
        <dbReference type="Google" id="ProtNLM"/>
    </source>
</evidence>
<dbReference type="OrthoDB" id="8640486at2"/>
<dbReference type="SUPFAM" id="SSF52096">
    <property type="entry name" value="ClpP/crotonase"/>
    <property type="match status" value="1"/>
</dbReference>
<organism evidence="1 2">
    <name type="scientific">Neopusillimonas maritima</name>
    <dbReference type="NCBI Taxonomy" id="2026239"/>
    <lineage>
        <taxon>Bacteria</taxon>
        <taxon>Pseudomonadati</taxon>
        <taxon>Pseudomonadota</taxon>
        <taxon>Betaproteobacteria</taxon>
        <taxon>Burkholderiales</taxon>
        <taxon>Alcaligenaceae</taxon>
        <taxon>Neopusillimonas</taxon>
    </lineage>
</organism>
<reference evidence="1 2" key="1">
    <citation type="submission" date="2017-08" db="EMBL/GenBank/DDBJ databases">
        <title>Pusillimonas indicus sp. nov., a member of the family Alcaligenaceae isolated from surface seawater.</title>
        <authorList>
            <person name="Li J."/>
        </authorList>
    </citation>
    <scope>NUCLEOTIDE SEQUENCE [LARGE SCALE GENOMIC DNA]</scope>
    <source>
        <strain evidence="1 2">L52-1-41</strain>
    </source>
</reference>
<name>A0A3A1YNB9_9BURK</name>
<dbReference type="EMBL" id="NQYH01000014">
    <property type="protein sequence ID" value="RIY39652.1"/>
    <property type="molecule type" value="Genomic_DNA"/>
</dbReference>
<evidence type="ECO:0000313" key="1">
    <source>
        <dbReference type="EMBL" id="RIY39652.1"/>
    </source>
</evidence>